<keyword evidence="3" id="KW-1185">Reference proteome</keyword>
<name>A0A7G2CDU8_9TRYP</name>
<evidence type="ECO:0000256" key="1">
    <source>
        <dbReference type="SAM" id="Coils"/>
    </source>
</evidence>
<accession>A0A7G2CDU8</accession>
<dbReference type="Proteomes" id="UP000515908">
    <property type="component" value="Chromosome 09"/>
</dbReference>
<dbReference type="VEuPathDB" id="TriTrypDB:ADEAN_000504300"/>
<organism evidence="2 3">
    <name type="scientific">Angomonas deanei</name>
    <dbReference type="NCBI Taxonomy" id="59799"/>
    <lineage>
        <taxon>Eukaryota</taxon>
        <taxon>Discoba</taxon>
        <taxon>Euglenozoa</taxon>
        <taxon>Kinetoplastea</taxon>
        <taxon>Metakinetoplastina</taxon>
        <taxon>Trypanosomatida</taxon>
        <taxon>Trypanosomatidae</taxon>
        <taxon>Strigomonadinae</taxon>
        <taxon>Angomonas</taxon>
    </lineage>
</organism>
<evidence type="ECO:0000313" key="3">
    <source>
        <dbReference type="Proteomes" id="UP000515908"/>
    </source>
</evidence>
<protein>
    <submittedName>
        <fullName evidence="2">Uncharacterized protein</fullName>
    </submittedName>
</protein>
<dbReference type="AlphaFoldDB" id="A0A7G2CDU8"/>
<gene>
    <name evidence="2" type="ORF">ADEAN_000504300</name>
</gene>
<sequence length="163" mass="19679">METFRRLLTTLLHHHHLEEKETVYTGEEVDAVIQLRELRERLHFEKAVREETDRIMAERQGQMEAQQHRIEQQNDELGRLRLKLAEYEEKFAHLRHVLVPLVVREMDAVQSDEQGRNRRAEKERTERLEKLSDIDARLHKIRRVTEEDYVVHTDVDYVEPKPI</sequence>
<feature type="coiled-coil region" evidence="1">
    <location>
        <begin position="56"/>
        <end position="90"/>
    </location>
</feature>
<keyword evidence="1" id="KW-0175">Coiled coil</keyword>
<proteinExistence type="predicted"/>
<evidence type="ECO:0000313" key="2">
    <source>
        <dbReference type="EMBL" id="CAD2217565.1"/>
    </source>
</evidence>
<dbReference type="EMBL" id="LR877153">
    <property type="protein sequence ID" value="CAD2217565.1"/>
    <property type="molecule type" value="Genomic_DNA"/>
</dbReference>
<reference evidence="2 3" key="1">
    <citation type="submission" date="2020-08" db="EMBL/GenBank/DDBJ databases">
        <authorList>
            <person name="Newling K."/>
            <person name="Davey J."/>
            <person name="Forrester S."/>
        </authorList>
    </citation>
    <scope>NUCLEOTIDE SEQUENCE [LARGE SCALE GENOMIC DNA]</scope>
    <source>
        <strain evidence="3">Crithidia deanei Carvalho (ATCC PRA-265)</strain>
    </source>
</reference>